<dbReference type="Pfam" id="PF07291">
    <property type="entry name" value="MauE"/>
    <property type="match status" value="1"/>
</dbReference>
<reference evidence="8 9" key="1">
    <citation type="journal article" date="2016" name="Genome Announc.">
        <title>Complete Genome Sequence of Thiostrepton-Producing Streptomyces laurentii ATCC 31255.</title>
        <authorList>
            <person name="Doi K."/>
            <person name="Fujino Y."/>
            <person name="Nagayoshi Y."/>
            <person name="Ohshima T."/>
            <person name="Ogata S."/>
        </authorList>
    </citation>
    <scope>NUCLEOTIDE SEQUENCE [LARGE SCALE GENOMIC DNA]</scope>
    <source>
        <strain evidence="8 9">ATCC 31255</strain>
    </source>
</reference>
<evidence type="ECO:0000256" key="4">
    <source>
        <dbReference type="ARBA" id="ARBA00023136"/>
    </source>
</evidence>
<evidence type="ECO:0000256" key="3">
    <source>
        <dbReference type="ARBA" id="ARBA00022989"/>
    </source>
</evidence>
<dbReference type="UniPathway" id="UPA00895"/>
<proteinExistence type="predicted"/>
<keyword evidence="3 6" id="KW-1133">Transmembrane helix</keyword>
<evidence type="ECO:0000313" key="9">
    <source>
        <dbReference type="Proteomes" id="UP000217676"/>
    </source>
</evidence>
<evidence type="ECO:0000256" key="6">
    <source>
        <dbReference type="SAM" id="Phobius"/>
    </source>
</evidence>
<feature type="transmembrane region" description="Helical" evidence="6">
    <location>
        <begin position="123"/>
        <end position="141"/>
    </location>
</feature>
<evidence type="ECO:0000313" key="8">
    <source>
        <dbReference type="EMBL" id="BAU81465.1"/>
    </source>
</evidence>
<feature type="compositionally biased region" description="Low complexity" evidence="5">
    <location>
        <begin position="203"/>
        <end position="216"/>
    </location>
</feature>
<feature type="domain" description="Methylamine utilisation protein MauE" evidence="7">
    <location>
        <begin position="1"/>
        <end position="134"/>
    </location>
</feature>
<dbReference type="InterPro" id="IPR009908">
    <property type="entry name" value="Methylamine_util_MauE"/>
</dbReference>
<evidence type="ECO:0000259" key="7">
    <source>
        <dbReference type="Pfam" id="PF07291"/>
    </source>
</evidence>
<sequence>MAYLALAARCLIGIVFLVSAVSKTSSVRAFREFTESLDDMPLVPPVGKKSVALSVILAEYSVPLLMPWPETAVQAAGFLVSAGLLGVFALSIAVAVRRGKTTPCRCFGTSATPLGARHLVRNLVLAALAGLGVALVLGPASDAPAHPGGAVIAAAGGAALAALVATLDDIVQLFRPAPGRPGPRPGPPRRHPSQEETPHAVPDRGPAARGGAVRPGSRPHPGSGQAAA</sequence>
<evidence type="ECO:0000256" key="2">
    <source>
        <dbReference type="ARBA" id="ARBA00022692"/>
    </source>
</evidence>
<feature type="transmembrane region" description="Helical" evidence="6">
    <location>
        <begin position="147"/>
        <end position="167"/>
    </location>
</feature>
<dbReference type="AlphaFoldDB" id="A0A160NUG9"/>
<organism evidence="8 9">
    <name type="scientific">Streptomyces laurentii</name>
    <dbReference type="NCBI Taxonomy" id="39478"/>
    <lineage>
        <taxon>Bacteria</taxon>
        <taxon>Bacillati</taxon>
        <taxon>Actinomycetota</taxon>
        <taxon>Actinomycetes</taxon>
        <taxon>Kitasatosporales</taxon>
        <taxon>Streptomycetaceae</taxon>
        <taxon>Streptomyces</taxon>
    </lineage>
</organism>
<name>A0A160NUG9_STRLU</name>
<protein>
    <recommendedName>
        <fullName evidence="7">Methylamine utilisation protein MauE domain-containing protein</fullName>
    </recommendedName>
</protein>
<evidence type="ECO:0000256" key="5">
    <source>
        <dbReference type="SAM" id="MobiDB-lite"/>
    </source>
</evidence>
<accession>A0A160NUG9</accession>
<dbReference type="EMBL" id="AP017424">
    <property type="protein sequence ID" value="BAU81465.1"/>
    <property type="molecule type" value="Genomic_DNA"/>
</dbReference>
<dbReference type="RefSeq" id="WP_359877120.1">
    <property type="nucleotide sequence ID" value="NZ_JBEYHT010000022.1"/>
</dbReference>
<feature type="compositionally biased region" description="Basic and acidic residues" evidence="5">
    <location>
        <begin position="192"/>
        <end position="202"/>
    </location>
</feature>
<keyword evidence="2 6" id="KW-0812">Transmembrane</keyword>
<keyword evidence="9" id="KW-1185">Reference proteome</keyword>
<feature type="transmembrane region" description="Helical" evidence="6">
    <location>
        <begin position="72"/>
        <end position="96"/>
    </location>
</feature>
<keyword evidence="4 6" id="KW-0472">Membrane</keyword>
<feature type="region of interest" description="Disordered" evidence="5">
    <location>
        <begin position="175"/>
        <end position="228"/>
    </location>
</feature>
<dbReference type="Proteomes" id="UP000217676">
    <property type="component" value="Chromosome"/>
</dbReference>
<dbReference type="GO" id="GO:0016020">
    <property type="term" value="C:membrane"/>
    <property type="evidence" value="ECO:0007669"/>
    <property type="project" value="UniProtKB-SubCell"/>
</dbReference>
<comment type="subcellular location">
    <subcellularLocation>
        <location evidence="1">Membrane</location>
        <topology evidence="1">Multi-pass membrane protein</topology>
    </subcellularLocation>
</comment>
<gene>
    <name evidence="8" type="ORF">SLA_0510</name>
</gene>
<dbReference type="GO" id="GO:0030416">
    <property type="term" value="P:methylamine metabolic process"/>
    <property type="evidence" value="ECO:0007669"/>
    <property type="project" value="InterPro"/>
</dbReference>
<evidence type="ECO:0000256" key="1">
    <source>
        <dbReference type="ARBA" id="ARBA00004141"/>
    </source>
</evidence>
<dbReference type="KEGG" id="slau:SLA_0510"/>